<gene>
    <name evidence="2" type="ORF">SAMN02799615_03603</name>
</gene>
<evidence type="ECO:0000256" key="1">
    <source>
        <dbReference type="SAM" id="SignalP"/>
    </source>
</evidence>
<keyword evidence="3" id="KW-1185">Reference proteome</keyword>
<accession>A0A1I2IUB3</accession>
<feature type="chain" id="PRO_5011761715" evidence="1">
    <location>
        <begin position="25"/>
        <end position="152"/>
    </location>
</feature>
<proteinExistence type="predicted"/>
<feature type="signal peptide" evidence="1">
    <location>
        <begin position="1"/>
        <end position="24"/>
    </location>
</feature>
<organism evidence="2 3">
    <name type="scientific">Dyella marensis</name>
    <dbReference type="NCBI Taxonomy" id="500610"/>
    <lineage>
        <taxon>Bacteria</taxon>
        <taxon>Pseudomonadati</taxon>
        <taxon>Pseudomonadota</taxon>
        <taxon>Gammaproteobacteria</taxon>
        <taxon>Lysobacterales</taxon>
        <taxon>Rhodanobacteraceae</taxon>
        <taxon>Dyella</taxon>
    </lineage>
</organism>
<keyword evidence="1" id="KW-0732">Signal</keyword>
<dbReference type="RefSeq" id="WP_035323070.1">
    <property type="nucleotide sequence ID" value="NZ_FONH01000018.1"/>
</dbReference>
<protein>
    <submittedName>
        <fullName evidence="2">Uncharacterized protein</fullName>
    </submittedName>
</protein>
<evidence type="ECO:0000313" key="2">
    <source>
        <dbReference type="EMBL" id="SFF44617.1"/>
    </source>
</evidence>
<dbReference type="AlphaFoldDB" id="A0A1I2IUB3"/>
<dbReference type="Proteomes" id="UP000199477">
    <property type="component" value="Unassembled WGS sequence"/>
</dbReference>
<name>A0A1I2IUB3_9GAMM</name>
<reference evidence="3" key="1">
    <citation type="submission" date="2016-10" db="EMBL/GenBank/DDBJ databases">
        <authorList>
            <person name="Varghese N."/>
            <person name="Submissions S."/>
        </authorList>
    </citation>
    <scope>NUCLEOTIDE SEQUENCE [LARGE SCALE GENOMIC DNA]</scope>
    <source>
        <strain evidence="3">UNC178MFTsu3.1</strain>
    </source>
</reference>
<dbReference type="EMBL" id="FONH01000018">
    <property type="protein sequence ID" value="SFF44617.1"/>
    <property type="molecule type" value="Genomic_DNA"/>
</dbReference>
<sequence>MSSARSLVRVALFAALAVSTSAMARQFPATGLGQAWPNASDVSSSPRWHVYVFIKDGVRYIQVNDLNGRVRGAFATANGQSLVLPIGVDAERTSAGPNASALTTAATGQTGETVYRDNDVRVTARRLPGGNMAFDADTTGCNDPVECSTHVQ</sequence>
<evidence type="ECO:0000313" key="3">
    <source>
        <dbReference type="Proteomes" id="UP000199477"/>
    </source>
</evidence>